<feature type="domain" description="Transglutaminase-like" evidence="1">
    <location>
        <begin position="177"/>
        <end position="247"/>
    </location>
</feature>
<dbReference type="PANTHER" id="PTHR33490:SF7">
    <property type="entry name" value="BLR2979 PROTEIN"/>
    <property type="match status" value="1"/>
</dbReference>
<keyword evidence="3" id="KW-1185">Reference proteome</keyword>
<dbReference type="PANTHER" id="PTHR33490">
    <property type="entry name" value="BLR5614 PROTEIN-RELATED"/>
    <property type="match status" value="1"/>
</dbReference>
<dbReference type="InterPro" id="IPR038765">
    <property type="entry name" value="Papain-like_cys_pep_sf"/>
</dbReference>
<evidence type="ECO:0000313" key="3">
    <source>
        <dbReference type="Proteomes" id="UP000528322"/>
    </source>
</evidence>
<dbReference type="EMBL" id="JACHID010000004">
    <property type="protein sequence ID" value="MBB5021576.1"/>
    <property type="molecule type" value="Genomic_DNA"/>
</dbReference>
<dbReference type="Proteomes" id="UP000528322">
    <property type="component" value="Unassembled WGS sequence"/>
</dbReference>
<keyword evidence="2" id="KW-0645">Protease</keyword>
<dbReference type="SMART" id="SM00460">
    <property type="entry name" value="TGc"/>
    <property type="match status" value="1"/>
</dbReference>
<sequence>MNYQVTHTTTYQYSDTVDLCYNEARIKPRSFSRQRVLSCRQTISPHPDDYRERTDFFGNTAAFFSIQKPYRKLVVSVQSEVEVLGNQGRDPLLESISWEDTLQTLASSHDFQTLNARQHTMASPLVPVFADLNRYARQFVEPGKPVVQVGRDLMSAIYHDFAYVPGFTTITTSLHEVMKHRQGVCQDFAHVAIGCLRSLGLAASYISGYLETVPPPGQEKLVGADASHAWFTLYVPSWGWVHFDPTNNLIADQQHIVCAWGRDYSDIIPLNGVVYSSGQDEIEVSVDVRRLEG</sequence>
<dbReference type="RefSeq" id="WP_183730501.1">
    <property type="nucleotide sequence ID" value="NZ_JACHID010000004.1"/>
</dbReference>
<dbReference type="InterPro" id="IPR013589">
    <property type="entry name" value="Bac_transglu_N"/>
</dbReference>
<dbReference type="InterPro" id="IPR002931">
    <property type="entry name" value="Transglutaminase-like"/>
</dbReference>
<dbReference type="Pfam" id="PF01841">
    <property type="entry name" value="Transglut_core"/>
    <property type="match status" value="1"/>
</dbReference>
<dbReference type="AlphaFoldDB" id="A0A7W7Y3T5"/>
<dbReference type="SUPFAM" id="SSF54001">
    <property type="entry name" value="Cysteine proteinases"/>
    <property type="match status" value="1"/>
</dbReference>
<dbReference type="Gene3D" id="3.10.620.30">
    <property type="match status" value="1"/>
</dbReference>
<organism evidence="2 3">
    <name type="scientific">Desulfurispira natronophila</name>
    <dbReference type="NCBI Taxonomy" id="682562"/>
    <lineage>
        <taxon>Bacteria</taxon>
        <taxon>Pseudomonadati</taxon>
        <taxon>Chrysiogenota</taxon>
        <taxon>Chrysiogenia</taxon>
        <taxon>Chrysiogenales</taxon>
        <taxon>Chrysiogenaceae</taxon>
        <taxon>Desulfurispira</taxon>
    </lineage>
</organism>
<dbReference type="GO" id="GO:0006508">
    <property type="term" value="P:proteolysis"/>
    <property type="evidence" value="ECO:0007669"/>
    <property type="project" value="UniProtKB-KW"/>
</dbReference>
<protein>
    <submittedName>
        <fullName evidence="2">Transglutaminase-like putative cysteine protease</fullName>
    </submittedName>
</protein>
<evidence type="ECO:0000313" key="2">
    <source>
        <dbReference type="EMBL" id="MBB5021576.1"/>
    </source>
</evidence>
<accession>A0A7W7Y3T5</accession>
<dbReference type="GO" id="GO:0008233">
    <property type="term" value="F:peptidase activity"/>
    <property type="evidence" value="ECO:0007669"/>
    <property type="project" value="UniProtKB-KW"/>
</dbReference>
<comment type="caution">
    <text evidence="2">The sequence shown here is derived from an EMBL/GenBank/DDBJ whole genome shotgun (WGS) entry which is preliminary data.</text>
</comment>
<dbReference type="Pfam" id="PF08379">
    <property type="entry name" value="Bact_transglu_N"/>
    <property type="match status" value="1"/>
</dbReference>
<keyword evidence="2" id="KW-0378">Hydrolase</keyword>
<evidence type="ECO:0000259" key="1">
    <source>
        <dbReference type="SMART" id="SM00460"/>
    </source>
</evidence>
<gene>
    <name evidence="2" type="ORF">HNR37_000888</name>
</gene>
<reference evidence="2 3" key="1">
    <citation type="submission" date="2020-08" db="EMBL/GenBank/DDBJ databases">
        <title>Genomic Encyclopedia of Type Strains, Phase IV (KMG-IV): sequencing the most valuable type-strain genomes for metagenomic binning, comparative biology and taxonomic classification.</title>
        <authorList>
            <person name="Goeker M."/>
        </authorList>
    </citation>
    <scope>NUCLEOTIDE SEQUENCE [LARGE SCALE GENOMIC DNA]</scope>
    <source>
        <strain evidence="2 3">DSM 22071</strain>
    </source>
</reference>
<name>A0A7W7Y3T5_9BACT</name>
<proteinExistence type="predicted"/>